<gene>
    <name evidence="2" type="ORF">CZ674_02310</name>
</gene>
<feature type="domain" description="DUF222" evidence="1">
    <location>
        <begin position="86"/>
        <end position="365"/>
    </location>
</feature>
<dbReference type="AlphaFoldDB" id="A0A1R4F2Y9"/>
<protein>
    <recommendedName>
        <fullName evidence="1">DUF222 domain-containing protein</fullName>
    </recommendedName>
</protein>
<sequence>MFVNVSVSAAEGCKSAEVRRLQSDADRVLTGVFAEFTSASPRERQRMLEAVSDYSLQHQAHLAEFARVLETAPSELSTAAKDLHYPSTGVLLQHELGYGKSAADVLTRLGKLLESREYPVLAAAVESGTVSNQQAGVIVRKLDSWRKKQDAEFLLLADKSAVEFAEGSEDARAWKPESLEKAMRAWYYEQHPEEAELTTAEQWEQRKCFGRMLQDGRVKIDAVIPADEGAAVLQFLDANASPKARFGAPNGDPDQDQRTRTQKMADAFMLAFTTAAKTKETSTQGGAAPTLLVTVPIREIHNYAAGTPAVARVSRTQELVPVAEAAKIICDGAVQVAITDNLGNVMNLGRTQRLFTPTQRRALNATYPECATTGCDIPAVWCEVDLP</sequence>
<dbReference type="EMBL" id="FUHU01000012">
    <property type="protein sequence ID" value="SJM50308.1"/>
    <property type="molecule type" value="Genomic_DNA"/>
</dbReference>
<dbReference type="Proteomes" id="UP000195787">
    <property type="component" value="Unassembled WGS sequence"/>
</dbReference>
<dbReference type="InterPro" id="IPR003870">
    <property type="entry name" value="DUF222"/>
</dbReference>
<evidence type="ECO:0000259" key="1">
    <source>
        <dbReference type="Pfam" id="PF02720"/>
    </source>
</evidence>
<reference evidence="2 3" key="1">
    <citation type="submission" date="2017-02" db="EMBL/GenBank/DDBJ databases">
        <authorList>
            <person name="Peterson S.W."/>
        </authorList>
    </citation>
    <scope>NUCLEOTIDE SEQUENCE [LARGE SCALE GENOMIC DNA]</scope>
    <source>
        <strain evidence="2 3">LMG 22410</strain>
    </source>
</reference>
<dbReference type="Pfam" id="PF02720">
    <property type="entry name" value="DUF222"/>
    <property type="match status" value="1"/>
</dbReference>
<organism evidence="2 3">
    <name type="scientific">Agrococcus casei LMG 22410</name>
    <dbReference type="NCBI Taxonomy" id="1255656"/>
    <lineage>
        <taxon>Bacteria</taxon>
        <taxon>Bacillati</taxon>
        <taxon>Actinomycetota</taxon>
        <taxon>Actinomycetes</taxon>
        <taxon>Micrococcales</taxon>
        <taxon>Microbacteriaceae</taxon>
        <taxon>Agrococcus</taxon>
    </lineage>
</organism>
<proteinExistence type="predicted"/>
<evidence type="ECO:0000313" key="2">
    <source>
        <dbReference type="EMBL" id="SJM50308.1"/>
    </source>
</evidence>
<accession>A0A1R4F2Y9</accession>
<evidence type="ECO:0000313" key="3">
    <source>
        <dbReference type="Proteomes" id="UP000195787"/>
    </source>
</evidence>
<name>A0A1R4F2Y9_9MICO</name>
<keyword evidence="3" id="KW-1185">Reference proteome</keyword>